<feature type="domain" description="Serine dehydratase beta chain" evidence="13">
    <location>
        <begin position="4"/>
        <end position="161"/>
    </location>
</feature>
<dbReference type="Pfam" id="PF03315">
    <property type="entry name" value="SDH_beta"/>
    <property type="match status" value="1"/>
</dbReference>
<dbReference type="InterPro" id="IPR029009">
    <property type="entry name" value="ASB_dom_sf"/>
</dbReference>
<comment type="catalytic activity">
    <reaction evidence="11">
        <text>L-serine = pyruvate + NH4(+)</text>
        <dbReference type="Rhea" id="RHEA:19169"/>
        <dbReference type="ChEBI" id="CHEBI:15361"/>
        <dbReference type="ChEBI" id="CHEBI:28938"/>
        <dbReference type="ChEBI" id="CHEBI:33384"/>
        <dbReference type="EC" id="4.3.1.17"/>
    </reaction>
</comment>
<evidence type="ECO:0000256" key="3">
    <source>
        <dbReference type="ARBA" id="ARBA00008636"/>
    </source>
</evidence>
<evidence type="ECO:0000256" key="7">
    <source>
        <dbReference type="ARBA" id="ARBA00022723"/>
    </source>
</evidence>
<dbReference type="AlphaFoldDB" id="A0A4Q0T5Y9"/>
<evidence type="ECO:0000313" key="15">
    <source>
        <dbReference type="Proteomes" id="UP000289437"/>
    </source>
</evidence>
<feature type="domain" description="Serine dehydratase-like alpha subunit" evidence="12">
    <location>
        <begin position="193"/>
        <end position="481"/>
    </location>
</feature>
<keyword evidence="8" id="KW-0408">Iron</keyword>
<keyword evidence="10" id="KW-0456">Lyase</keyword>
<evidence type="ECO:0000259" key="12">
    <source>
        <dbReference type="Pfam" id="PF03313"/>
    </source>
</evidence>
<comment type="similarity">
    <text evidence="3">Belongs to the iron-sulfur dependent L-serine dehydratase family.</text>
</comment>
<reference evidence="14 15" key="1">
    <citation type="submission" date="2018-11" db="EMBL/GenBank/DDBJ databases">
        <authorList>
            <person name="Mardanov A.V."/>
            <person name="Ravin N.V."/>
            <person name="Dedysh S.N."/>
        </authorList>
    </citation>
    <scope>NUCLEOTIDE SEQUENCE [LARGE SCALE GENOMIC DNA]</scope>
    <source>
        <strain evidence="14 15">AF10</strain>
    </source>
</reference>
<comment type="pathway">
    <text evidence="2">Carbohydrate biosynthesis; gluconeogenesis.</text>
</comment>
<dbReference type="InterPro" id="IPR005131">
    <property type="entry name" value="Ser_deHydtase_bsu"/>
</dbReference>
<reference evidence="15" key="2">
    <citation type="submission" date="2019-02" db="EMBL/GenBank/DDBJ databases">
        <title>Granulicella sibirica sp. nov., a psychrotolerant acidobacterium isolated from an organic soil layer in forested tundra, West Siberia.</title>
        <authorList>
            <person name="Oshkin I.Y."/>
            <person name="Kulichevskaya I.S."/>
            <person name="Rijpstra W.I.C."/>
            <person name="Sinninghe Damste J.S."/>
            <person name="Rakitin A.L."/>
            <person name="Ravin N.V."/>
            <person name="Dedysh S.N."/>
        </authorList>
    </citation>
    <scope>NUCLEOTIDE SEQUENCE [LARGE SCALE GENOMIC DNA]</scope>
    <source>
        <strain evidence="15">AF10</strain>
    </source>
</reference>
<keyword evidence="9" id="KW-0411">Iron-sulfur</keyword>
<evidence type="ECO:0000256" key="10">
    <source>
        <dbReference type="ARBA" id="ARBA00023239"/>
    </source>
</evidence>
<accession>A0A4Q0T5Y9</accession>
<dbReference type="EMBL" id="RDSM01000001">
    <property type="protein sequence ID" value="RXH57429.1"/>
    <property type="molecule type" value="Genomic_DNA"/>
</dbReference>
<organism evidence="14 15">
    <name type="scientific">Granulicella sibirica</name>
    <dbReference type="NCBI Taxonomy" id="2479048"/>
    <lineage>
        <taxon>Bacteria</taxon>
        <taxon>Pseudomonadati</taxon>
        <taxon>Acidobacteriota</taxon>
        <taxon>Terriglobia</taxon>
        <taxon>Terriglobales</taxon>
        <taxon>Acidobacteriaceae</taxon>
        <taxon>Granulicella</taxon>
    </lineage>
</organism>
<dbReference type="Proteomes" id="UP000289437">
    <property type="component" value="Unassembled WGS sequence"/>
</dbReference>
<dbReference type="FunFam" id="3.30.1330.90:FF:000001">
    <property type="entry name" value="L-serine ammonia-lyase 1"/>
    <property type="match status" value="1"/>
</dbReference>
<dbReference type="InterPro" id="IPR004644">
    <property type="entry name" value="Fe-S_L-Ser_mono"/>
</dbReference>
<dbReference type="RefSeq" id="WP_128911600.1">
    <property type="nucleotide sequence ID" value="NZ_RDSM01000001.1"/>
</dbReference>
<comment type="caution">
    <text evidence="14">The sequence shown here is derived from an EMBL/GenBank/DDBJ whole genome shotgun (WGS) entry which is preliminary data.</text>
</comment>
<evidence type="ECO:0000256" key="1">
    <source>
        <dbReference type="ARBA" id="ARBA00001966"/>
    </source>
</evidence>
<name>A0A4Q0T5Y9_9BACT</name>
<keyword evidence="6" id="KW-0004">4Fe-4S</keyword>
<dbReference type="InterPro" id="IPR051318">
    <property type="entry name" value="Fe-S_L-Ser"/>
</dbReference>
<dbReference type="GO" id="GO:0006094">
    <property type="term" value="P:gluconeogenesis"/>
    <property type="evidence" value="ECO:0007669"/>
    <property type="project" value="UniProtKB-KW"/>
</dbReference>
<gene>
    <name evidence="14" type="ORF">GRAN_0739</name>
</gene>
<sequence length="487" mass="51864">MNTSLFELFKIGIGPSSSHTVGPMRAALRFVRELDEAGQLDATARLRADLYGSLALTGIGHATDRAVLLGLLGEAPDTVDPALVEQHLAGIRAADSLALLGRHPIPFNEPQHLLFHRDQMFPDPGVPTHPNGIRFAAFDAAGARLREDVFFSVGGGFILSRAEFHPEKVATSSRTVPYPFSSAAELLHIASAEGLTIANLLLANEVALLESDAAINRPPPHPEAFNGTAEDRIRASILSLWRVMQQCTERGIATQGILPGGLNVRRRAHRLAERLNNPQAPDPLAAIDWVTLYAMAVNEENAAGGRVVTAPTNGAAGVIPSIAHYYMRFIEGPGQSTQEEKQDGLIRFFLTAAAIGILYKENASISGAEVGCQGEVGVACSMAAGGLVAALNGTNEQVEHAAEIGMEHNLGMTCDPIGGLVQIPCIERNGMGAVKAINAARMAMHETEGHKLSLDQVIATMYQTGLDMQSRYKETSLAGLALNIIEC</sequence>
<keyword evidence="7" id="KW-0479">Metal-binding</keyword>
<keyword evidence="15" id="KW-1185">Reference proteome</keyword>
<evidence type="ECO:0000256" key="6">
    <source>
        <dbReference type="ARBA" id="ARBA00022485"/>
    </source>
</evidence>
<dbReference type="EC" id="4.3.1.17" evidence="4"/>
<dbReference type="PANTHER" id="PTHR30182:SF1">
    <property type="entry name" value="L-SERINE DEHYDRATASE 1"/>
    <property type="match status" value="1"/>
</dbReference>
<dbReference type="Pfam" id="PF03313">
    <property type="entry name" value="SDH_alpha"/>
    <property type="match status" value="1"/>
</dbReference>
<evidence type="ECO:0000256" key="2">
    <source>
        <dbReference type="ARBA" id="ARBA00004742"/>
    </source>
</evidence>
<dbReference type="Gene3D" id="3.30.1330.90">
    <property type="entry name" value="D-3-phosphoglycerate dehydrogenase, domain 3"/>
    <property type="match status" value="1"/>
</dbReference>
<dbReference type="GO" id="GO:0051539">
    <property type="term" value="F:4 iron, 4 sulfur cluster binding"/>
    <property type="evidence" value="ECO:0007669"/>
    <property type="project" value="UniProtKB-KW"/>
</dbReference>
<evidence type="ECO:0000256" key="8">
    <source>
        <dbReference type="ARBA" id="ARBA00023004"/>
    </source>
</evidence>
<evidence type="ECO:0000256" key="11">
    <source>
        <dbReference type="ARBA" id="ARBA00049406"/>
    </source>
</evidence>
<dbReference type="GO" id="GO:0046872">
    <property type="term" value="F:metal ion binding"/>
    <property type="evidence" value="ECO:0007669"/>
    <property type="project" value="UniProtKB-KW"/>
</dbReference>
<dbReference type="PANTHER" id="PTHR30182">
    <property type="entry name" value="L-SERINE DEHYDRATASE"/>
    <property type="match status" value="1"/>
</dbReference>
<evidence type="ECO:0000256" key="9">
    <source>
        <dbReference type="ARBA" id="ARBA00023014"/>
    </source>
</evidence>
<evidence type="ECO:0000313" key="14">
    <source>
        <dbReference type="EMBL" id="RXH57429.1"/>
    </source>
</evidence>
<evidence type="ECO:0000259" key="13">
    <source>
        <dbReference type="Pfam" id="PF03315"/>
    </source>
</evidence>
<evidence type="ECO:0000256" key="5">
    <source>
        <dbReference type="ARBA" id="ARBA00022432"/>
    </source>
</evidence>
<dbReference type="SUPFAM" id="SSF143548">
    <property type="entry name" value="Serine metabolism enzymes domain"/>
    <property type="match status" value="1"/>
</dbReference>
<protein>
    <recommendedName>
        <fullName evidence="4">L-serine ammonia-lyase</fullName>
        <ecNumber evidence="4">4.3.1.17</ecNumber>
    </recommendedName>
</protein>
<comment type="cofactor">
    <cofactor evidence="1">
        <name>[4Fe-4S] cluster</name>
        <dbReference type="ChEBI" id="CHEBI:49883"/>
    </cofactor>
</comment>
<evidence type="ECO:0000256" key="4">
    <source>
        <dbReference type="ARBA" id="ARBA00012093"/>
    </source>
</evidence>
<keyword evidence="5" id="KW-0312">Gluconeogenesis</keyword>
<dbReference type="NCBIfam" id="TIGR00720">
    <property type="entry name" value="sda_mono"/>
    <property type="match status" value="1"/>
</dbReference>
<dbReference type="InterPro" id="IPR005130">
    <property type="entry name" value="Ser_deHydtase-like_asu"/>
</dbReference>
<proteinExistence type="inferred from homology"/>
<dbReference type="OrthoDB" id="9805537at2"/>
<dbReference type="GO" id="GO:0003941">
    <property type="term" value="F:L-serine ammonia-lyase activity"/>
    <property type="evidence" value="ECO:0007669"/>
    <property type="project" value="UniProtKB-EC"/>
</dbReference>